<name>A0ABX1IXL1_9PSEU</name>
<dbReference type="InterPro" id="IPR006015">
    <property type="entry name" value="Universal_stress_UspA"/>
</dbReference>
<keyword evidence="2" id="KW-0547">Nucleotide-binding</keyword>
<dbReference type="PANTHER" id="PTHR46268:SF27">
    <property type="entry name" value="UNIVERSAL STRESS PROTEIN RV2623"/>
    <property type="match status" value="1"/>
</dbReference>
<dbReference type="PRINTS" id="PR01438">
    <property type="entry name" value="UNVRSLSTRESS"/>
</dbReference>
<sequence>MAAAVVVGIDGTPASVRAVRWGAREAALRHAPLTIIHAFGIPDAFYGEAMPPGTWLRSRQQASQALLEEAAVAATSAHLGLAVRTESSVDAPIPMLLQRSREARMLVLGSAERGVLGDLLSGSVIGALSGHVECPLLVVRGDDSQPADAPVVVGVDGSPANAPAVALAFEEASLRGVPLVAVHSWSDADSEQVFSAARAEFDFEPLRDTENRVLAEALAGWCERYPDVAVSRVLAKDRPRHQLLEWCDKAGLVVVGSRGRGGFRGLLLGSTTYALVHHSSCPVLVVPSR</sequence>
<gene>
    <name evidence="5" type="ORF">HFP15_04055</name>
</gene>
<proteinExistence type="inferred from homology"/>
<keyword evidence="3" id="KW-0067">ATP-binding</keyword>
<dbReference type="Gene3D" id="3.40.50.620">
    <property type="entry name" value="HUPs"/>
    <property type="match status" value="2"/>
</dbReference>
<evidence type="ECO:0000313" key="5">
    <source>
        <dbReference type="EMBL" id="NKQ52049.1"/>
    </source>
</evidence>
<comment type="similarity">
    <text evidence="1">Belongs to the universal stress protein A family.</text>
</comment>
<dbReference type="Pfam" id="PF00582">
    <property type="entry name" value="Usp"/>
    <property type="match status" value="2"/>
</dbReference>
<dbReference type="InterPro" id="IPR006016">
    <property type="entry name" value="UspA"/>
</dbReference>
<dbReference type="EMBL" id="JAAXLS010000002">
    <property type="protein sequence ID" value="NKQ52049.1"/>
    <property type="molecule type" value="Genomic_DNA"/>
</dbReference>
<evidence type="ECO:0000259" key="4">
    <source>
        <dbReference type="Pfam" id="PF00582"/>
    </source>
</evidence>
<dbReference type="SUPFAM" id="SSF52402">
    <property type="entry name" value="Adenine nucleotide alpha hydrolases-like"/>
    <property type="match status" value="2"/>
</dbReference>
<evidence type="ECO:0000256" key="1">
    <source>
        <dbReference type="ARBA" id="ARBA00008791"/>
    </source>
</evidence>
<protein>
    <submittedName>
        <fullName evidence="5">Universal stress protein</fullName>
    </submittedName>
</protein>
<evidence type="ECO:0000256" key="2">
    <source>
        <dbReference type="ARBA" id="ARBA00022741"/>
    </source>
</evidence>
<feature type="domain" description="UspA" evidence="4">
    <location>
        <begin position="151"/>
        <end position="287"/>
    </location>
</feature>
<comment type="caution">
    <text evidence="5">The sequence shown here is derived from an EMBL/GenBank/DDBJ whole genome shotgun (WGS) entry which is preliminary data.</text>
</comment>
<evidence type="ECO:0000256" key="3">
    <source>
        <dbReference type="ARBA" id="ARBA00022840"/>
    </source>
</evidence>
<dbReference type="InterPro" id="IPR014729">
    <property type="entry name" value="Rossmann-like_a/b/a_fold"/>
</dbReference>
<evidence type="ECO:0000313" key="6">
    <source>
        <dbReference type="Proteomes" id="UP000715441"/>
    </source>
</evidence>
<keyword evidence="6" id="KW-1185">Reference proteome</keyword>
<organism evidence="5 6">
    <name type="scientific">Amycolatopsis acididurans</name>
    <dbReference type="NCBI Taxonomy" id="2724524"/>
    <lineage>
        <taxon>Bacteria</taxon>
        <taxon>Bacillati</taxon>
        <taxon>Actinomycetota</taxon>
        <taxon>Actinomycetes</taxon>
        <taxon>Pseudonocardiales</taxon>
        <taxon>Pseudonocardiaceae</taxon>
        <taxon>Amycolatopsis</taxon>
    </lineage>
</organism>
<accession>A0ABX1IXL1</accession>
<feature type="domain" description="UspA" evidence="4">
    <location>
        <begin position="4"/>
        <end position="140"/>
    </location>
</feature>
<reference evidence="5 6" key="1">
    <citation type="submission" date="2020-04" db="EMBL/GenBank/DDBJ databases">
        <title>Novel species.</title>
        <authorList>
            <person name="Teo W.F.A."/>
            <person name="Lipun K."/>
            <person name="Srisuk N."/>
            <person name="Duangmal K."/>
        </authorList>
    </citation>
    <scope>NUCLEOTIDE SEQUENCE [LARGE SCALE GENOMIC DNA]</scope>
    <source>
        <strain evidence="5 6">K13G38</strain>
    </source>
</reference>
<dbReference type="PANTHER" id="PTHR46268">
    <property type="entry name" value="STRESS RESPONSE PROTEIN NHAX"/>
    <property type="match status" value="1"/>
</dbReference>
<dbReference type="Proteomes" id="UP000715441">
    <property type="component" value="Unassembled WGS sequence"/>
</dbReference>